<dbReference type="GO" id="GO:0016491">
    <property type="term" value="F:oxidoreductase activity"/>
    <property type="evidence" value="ECO:0007669"/>
    <property type="project" value="UniProtKB-KW"/>
</dbReference>
<name>A0ABW1X0V7_9ACTN</name>
<organism evidence="5 6">
    <name type="scientific">Luteococcus sanguinis</name>
    <dbReference type="NCBI Taxonomy" id="174038"/>
    <lineage>
        <taxon>Bacteria</taxon>
        <taxon>Bacillati</taxon>
        <taxon>Actinomycetota</taxon>
        <taxon>Actinomycetes</taxon>
        <taxon>Propionibacteriales</taxon>
        <taxon>Propionibacteriaceae</taxon>
        <taxon>Luteococcus</taxon>
    </lineage>
</organism>
<evidence type="ECO:0000256" key="1">
    <source>
        <dbReference type="ARBA" id="ARBA00006484"/>
    </source>
</evidence>
<dbReference type="Gene3D" id="3.40.50.720">
    <property type="entry name" value="NAD(P)-binding Rossmann-like Domain"/>
    <property type="match status" value="1"/>
</dbReference>
<evidence type="ECO:0000313" key="6">
    <source>
        <dbReference type="Proteomes" id="UP001596266"/>
    </source>
</evidence>
<dbReference type="Proteomes" id="UP001596266">
    <property type="component" value="Unassembled WGS sequence"/>
</dbReference>
<evidence type="ECO:0000256" key="2">
    <source>
        <dbReference type="ARBA" id="ARBA00023002"/>
    </source>
</evidence>
<dbReference type="PRINTS" id="PR00081">
    <property type="entry name" value="GDHRDH"/>
</dbReference>
<protein>
    <submittedName>
        <fullName evidence="5">SDR family NAD(P)-dependent oxidoreductase</fullName>
        <ecNumber evidence="5">1.-.-.-</ecNumber>
    </submittedName>
</protein>
<feature type="domain" description="Ketoreductase" evidence="4">
    <location>
        <begin position="4"/>
        <end position="181"/>
    </location>
</feature>
<keyword evidence="6" id="KW-1185">Reference proteome</keyword>
<dbReference type="Pfam" id="PF00106">
    <property type="entry name" value="adh_short"/>
    <property type="match status" value="1"/>
</dbReference>
<proteinExistence type="inferred from homology"/>
<dbReference type="PANTHER" id="PTHR43086">
    <property type="entry name" value="VERY-LONG-CHAIN 3-OXOOACYL-COA REDUCTASE"/>
    <property type="match status" value="1"/>
</dbReference>
<evidence type="ECO:0000256" key="3">
    <source>
        <dbReference type="RuleBase" id="RU000363"/>
    </source>
</evidence>
<dbReference type="EMBL" id="JBHSUA010000009">
    <property type="protein sequence ID" value="MFC6396394.1"/>
    <property type="molecule type" value="Genomic_DNA"/>
</dbReference>
<dbReference type="PIRSF" id="PIRSF000126">
    <property type="entry name" value="11-beta-HSD1"/>
    <property type="match status" value="1"/>
</dbReference>
<sequence>MYALITGASGGLGEAYARHLAAQGHDLILVARSQDKLQALAGELSAAHSVQVRVHSEDLGVDGAGRALAAALTTQGVEVDVLVNNAGFGTMGEFSQLDPDRVHSEITLNCVTPTDLCSAFVPAMVRRGEGTVINVASTAAFQPIPTMAVYAATKSYVLSFSQALWAEVKAQGVKVVAICPGPTETSFFANAGDDSAMTRRRTPEQVVASTFRALEQGRPSVVDGRFNAVQATVAKLSPARISLPIAKLAVRPTKKA</sequence>
<gene>
    <name evidence="5" type="ORF">ACFP57_05250</name>
</gene>
<dbReference type="InterPro" id="IPR036291">
    <property type="entry name" value="NAD(P)-bd_dom_sf"/>
</dbReference>
<evidence type="ECO:0000259" key="4">
    <source>
        <dbReference type="SMART" id="SM00822"/>
    </source>
</evidence>
<accession>A0ABW1X0V7</accession>
<dbReference type="SMART" id="SM00822">
    <property type="entry name" value="PKS_KR"/>
    <property type="match status" value="1"/>
</dbReference>
<dbReference type="RefSeq" id="WP_343884969.1">
    <property type="nucleotide sequence ID" value="NZ_BAAAKI010000004.1"/>
</dbReference>
<comment type="similarity">
    <text evidence="1 3">Belongs to the short-chain dehydrogenases/reductases (SDR) family.</text>
</comment>
<dbReference type="InterPro" id="IPR057326">
    <property type="entry name" value="KR_dom"/>
</dbReference>
<dbReference type="PANTHER" id="PTHR43086:SF3">
    <property type="entry name" value="NADP-DEPENDENT 3-HYDROXY ACID DEHYDROGENASE YDFG"/>
    <property type="match status" value="1"/>
</dbReference>
<keyword evidence="2 5" id="KW-0560">Oxidoreductase</keyword>
<reference evidence="6" key="1">
    <citation type="journal article" date="2019" name="Int. J. Syst. Evol. Microbiol.">
        <title>The Global Catalogue of Microorganisms (GCM) 10K type strain sequencing project: providing services to taxonomists for standard genome sequencing and annotation.</title>
        <authorList>
            <consortium name="The Broad Institute Genomics Platform"/>
            <consortium name="The Broad Institute Genome Sequencing Center for Infectious Disease"/>
            <person name="Wu L."/>
            <person name="Ma J."/>
        </authorList>
    </citation>
    <scope>NUCLEOTIDE SEQUENCE [LARGE SCALE GENOMIC DNA]</scope>
    <source>
        <strain evidence="6">CGMCC 1.15277</strain>
    </source>
</reference>
<dbReference type="SUPFAM" id="SSF51735">
    <property type="entry name" value="NAD(P)-binding Rossmann-fold domains"/>
    <property type="match status" value="1"/>
</dbReference>
<dbReference type="EC" id="1.-.-.-" evidence="5"/>
<dbReference type="InterPro" id="IPR002347">
    <property type="entry name" value="SDR_fam"/>
</dbReference>
<dbReference type="PRINTS" id="PR00080">
    <property type="entry name" value="SDRFAMILY"/>
</dbReference>
<comment type="caution">
    <text evidence="5">The sequence shown here is derived from an EMBL/GenBank/DDBJ whole genome shotgun (WGS) entry which is preliminary data.</text>
</comment>
<evidence type="ECO:0000313" key="5">
    <source>
        <dbReference type="EMBL" id="MFC6396394.1"/>
    </source>
</evidence>